<comment type="caution">
    <text evidence="1">The sequence shown here is derived from an EMBL/GenBank/DDBJ whole genome shotgun (WGS) entry which is preliminary data.</text>
</comment>
<reference evidence="1 2" key="1">
    <citation type="submission" date="2016-02" db="EMBL/GenBank/DDBJ databases">
        <title>Genome analysis of coral dinoflagellate symbionts highlights evolutionary adaptations to a symbiotic lifestyle.</title>
        <authorList>
            <person name="Aranda M."/>
            <person name="Li Y."/>
            <person name="Liew Y.J."/>
            <person name="Baumgarten S."/>
            <person name="Simakov O."/>
            <person name="Wilson M."/>
            <person name="Piel J."/>
            <person name="Ashoor H."/>
            <person name="Bougouffa S."/>
            <person name="Bajic V.B."/>
            <person name="Ryu T."/>
            <person name="Ravasi T."/>
            <person name="Bayer T."/>
            <person name="Micklem G."/>
            <person name="Kim H."/>
            <person name="Bhak J."/>
            <person name="Lajeunesse T.C."/>
            <person name="Voolstra C.R."/>
        </authorList>
    </citation>
    <scope>NUCLEOTIDE SEQUENCE [LARGE SCALE GENOMIC DNA]</scope>
    <source>
        <strain evidence="1 2">CCMP2467</strain>
    </source>
</reference>
<protein>
    <submittedName>
        <fullName evidence="1">Uncharacterized protein</fullName>
    </submittedName>
</protein>
<dbReference type="Proteomes" id="UP000186817">
    <property type="component" value="Unassembled WGS sequence"/>
</dbReference>
<dbReference type="OrthoDB" id="420038at2759"/>
<accession>A0A1Q9E1V9</accession>
<evidence type="ECO:0000313" key="1">
    <source>
        <dbReference type="EMBL" id="OLQ01397.1"/>
    </source>
</evidence>
<name>A0A1Q9E1V9_SYMMI</name>
<dbReference type="EMBL" id="LSRX01000293">
    <property type="protein sequence ID" value="OLQ01397.1"/>
    <property type="molecule type" value="Genomic_DNA"/>
</dbReference>
<proteinExistence type="predicted"/>
<gene>
    <name evidence="1" type="ORF">AK812_SmicGene15853</name>
</gene>
<evidence type="ECO:0000313" key="2">
    <source>
        <dbReference type="Proteomes" id="UP000186817"/>
    </source>
</evidence>
<keyword evidence="2" id="KW-1185">Reference proteome</keyword>
<dbReference type="AlphaFoldDB" id="A0A1Q9E1V9"/>
<organism evidence="1 2">
    <name type="scientific">Symbiodinium microadriaticum</name>
    <name type="common">Dinoflagellate</name>
    <name type="synonym">Zooxanthella microadriatica</name>
    <dbReference type="NCBI Taxonomy" id="2951"/>
    <lineage>
        <taxon>Eukaryota</taxon>
        <taxon>Sar</taxon>
        <taxon>Alveolata</taxon>
        <taxon>Dinophyceae</taxon>
        <taxon>Suessiales</taxon>
        <taxon>Symbiodiniaceae</taxon>
        <taxon>Symbiodinium</taxon>
    </lineage>
</organism>
<sequence length="306" mass="34212">MTGTRSEVILGQRREVIASNAKRSSEVPVEELEREMKLDQEGPCLLLVYVDDFLCIAPTTEDVDRIFGVIEKRVELKRTDLIRSSQDGGGSLRFIGRVISRREGESSVTVSLPEDYLDETFKAYGLSGKGSVSPPDVSVHVEKEGGLPLSPEAYSRYLQNDMGAIVRATKRRGISGGVLAVDGFAVKTLCRHQQLVSLSSMESELFTLQSVAQDSAWLSYTGNVLLAFKGQPGLGKILHEDWDTCASGRKCWQQYEQWQWDRASITFYTSWAIETLYTSMPEESIIAVWVWYLVLISTVHKCSCHV</sequence>